<keyword evidence="1" id="KW-0560">Oxidoreductase</keyword>
<comment type="caution">
    <text evidence="2">The sequence shown here is derived from an EMBL/GenBank/DDBJ whole genome shotgun (WGS) entry which is preliminary data.</text>
</comment>
<organism evidence="2 3">
    <name type="scientific">Phlyctema vagabunda</name>
    <dbReference type="NCBI Taxonomy" id="108571"/>
    <lineage>
        <taxon>Eukaryota</taxon>
        <taxon>Fungi</taxon>
        <taxon>Dikarya</taxon>
        <taxon>Ascomycota</taxon>
        <taxon>Pezizomycotina</taxon>
        <taxon>Leotiomycetes</taxon>
        <taxon>Helotiales</taxon>
        <taxon>Dermateaceae</taxon>
        <taxon>Phlyctema</taxon>
    </lineage>
</organism>
<proteinExistence type="predicted"/>
<dbReference type="PANTHER" id="PTHR47534:SF3">
    <property type="entry name" value="ALCOHOL DEHYDROGENASE-LIKE C-TERMINAL DOMAIN-CONTAINING PROTEIN"/>
    <property type="match status" value="1"/>
</dbReference>
<keyword evidence="3" id="KW-1185">Reference proteome</keyword>
<name>A0ABR4P7Q3_9HELO</name>
<gene>
    <name evidence="2" type="ORF">PVAG01_09547</name>
</gene>
<dbReference type="Proteomes" id="UP001629113">
    <property type="component" value="Unassembled WGS sequence"/>
</dbReference>
<dbReference type="PANTHER" id="PTHR47534">
    <property type="entry name" value="YALI0E05731P"/>
    <property type="match status" value="1"/>
</dbReference>
<reference evidence="2 3" key="1">
    <citation type="submission" date="2024-06" db="EMBL/GenBank/DDBJ databases">
        <title>Complete genome of Phlyctema vagabunda strain 19-DSS-EL-015.</title>
        <authorList>
            <person name="Fiorenzani C."/>
        </authorList>
    </citation>
    <scope>NUCLEOTIDE SEQUENCE [LARGE SCALE GENOMIC DNA]</scope>
    <source>
        <strain evidence="2 3">19-DSS-EL-015</strain>
    </source>
</reference>
<dbReference type="EMBL" id="JBFCZG010000008">
    <property type="protein sequence ID" value="KAL3419325.1"/>
    <property type="molecule type" value="Genomic_DNA"/>
</dbReference>
<sequence length="214" mass="23369">MRFVTNFMPLLRAATTKPPHFSRSVSILGAGSETAGFDFNDVDLKNSYSALKCANHTVIMNDFMTEEFAKREPGTTFIHSSPGIVTTTSLYRELPLWGRVGLKILTPLFYPFTVGLEETGQRQLYIATSGVFPPLDSSKASTASGVSISNDQVISKGPNDSSGGGAYLAHWKGYAIGNTKNLNYYREKGLGKTAWDHTMAVFARVEKDARKAAD</sequence>
<dbReference type="InterPro" id="IPR052228">
    <property type="entry name" value="Sec_Metab_Biosynth_Oxidored"/>
</dbReference>
<evidence type="ECO:0000313" key="3">
    <source>
        <dbReference type="Proteomes" id="UP001629113"/>
    </source>
</evidence>
<protein>
    <submittedName>
        <fullName evidence="2">Short-chain dehydrogenase</fullName>
    </submittedName>
</protein>
<accession>A0ABR4P7Q3</accession>
<evidence type="ECO:0000313" key="2">
    <source>
        <dbReference type="EMBL" id="KAL3419325.1"/>
    </source>
</evidence>
<evidence type="ECO:0000256" key="1">
    <source>
        <dbReference type="ARBA" id="ARBA00023002"/>
    </source>
</evidence>